<proteinExistence type="inferred from homology"/>
<keyword evidence="4 7" id="KW-0812">Transmembrane</keyword>
<accession>A0AAW5ST01</accession>
<dbReference type="PROSITE" id="PS51257">
    <property type="entry name" value="PROKAR_LIPOPROTEIN"/>
    <property type="match status" value="1"/>
</dbReference>
<feature type="transmembrane region" description="Helical" evidence="7">
    <location>
        <begin position="610"/>
        <end position="630"/>
    </location>
</feature>
<feature type="transmembrane region" description="Helical" evidence="7">
    <location>
        <begin position="572"/>
        <end position="590"/>
    </location>
</feature>
<dbReference type="PANTHER" id="PTHR33406">
    <property type="entry name" value="MEMBRANE PROTEIN MJ1562-RELATED"/>
    <property type="match status" value="1"/>
</dbReference>
<feature type="transmembrane region" description="Helical" evidence="7">
    <location>
        <begin position="666"/>
        <end position="688"/>
    </location>
</feature>
<evidence type="ECO:0000256" key="3">
    <source>
        <dbReference type="ARBA" id="ARBA00022475"/>
    </source>
</evidence>
<protein>
    <submittedName>
        <fullName evidence="9">MMPL domain-containing protein</fullName>
    </submittedName>
    <submittedName>
        <fullName evidence="10">MMPL family transporter</fullName>
    </submittedName>
</protein>
<feature type="transmembrane region" description="Helical" evidence="7">
    <location>
        <begin position="232"/>
        <end position="254"/>
    </location>
</feature>
<reference evidence="10" key="3">
    <citation type="journal article" date="2022" name="BMC Genomics">
        <title>Comparative genome analysis of mycobacteria focusing on tRNA and non-coding RNA.</title>
        <authorList>
            <person name="Behra P.R.K."/>
            <person name="Pettersson B.M.F."/>
            <person name="Ramesh M."/>
            <person name="Das S."/>
            <person name="Dasgupta S."/>
            <person name="Kirsebom L.A."/>
        </authorList>
    </citation>
    <scope>NUCLEOTIDE SEQUENCE</scope>
    <source>
        <strain evidence="10">DSM 44203</strain>
    </source>
</reference>
<feature type="transmembrane region" description="Helical" evidence="7">
    <location>
        <begin position="16"/>
        <end position="35"/>
    </location>
</feature>
<evidence type="ECO:0000256" key="7">
    <source>
        <dbReference type="SAM" id="Phobius"/>
    </source>
</evidence>
<keyword evidence="6 7" id="KW-0472">Membrane</keyword>
<dbReference type="InterPro" id="IPR004869">
    <property type="entry name" value="MMPL_dom"/>
</dbReference>
<reference evidence="10" key="2">
    <citation type="submission" date="2020-07" db="EMBL/GenBank/DDBJ databases">
        <authorList>
            <person name="Pettersson B.M.F."/>
            <person name="Behra P.R.K."/>
            <person name="Ramesh M."/>
            <person name="Das S."/>
            <person name="Dasgupta S."/>
            <person name="Kirsebom L.A."/>
        </authorList>
    </citation>
    <scope>NUCLEOTIDE SEQUENCE</scope>
    <source>
        <strain evidence="10">DSM 44203</strain>
    </source>
</reference>
<reference evidence="9 11" key="1">
    <citation type="journal article" date="2016" name="Genome Announc.">
        <title>Draft Genome Sequences of Five Rapidly Growing Mycobacterium Species, M. thermoresistibile, M. fortuitum subsp. acetamidolyticum, M. canariasense, M. brisbanense, and M. novocastrense.</title>
        <authorList>
            <person name="Katahira K."/>
            <person name="Ogura Y."/>
            <person name="Gotoh Y."/>
            <person name="Hayashi T."/>
        </authorList>
    </citation>
    <scope>NUCLEOTIDE SEQUENCE [LARGE SCALE GENOMIC DNA]</scope>
    <source>
        <strain evidence="9 11">JCM18114</strain>
    </source>
</reference>
<keyword evidence="5 7" id="KW-1133">Transmembrane helix</keyword>
<feature type="transmembrane region" description="Helical" evidence="7">
    <location>
        <begin position="184"/>
        <end position="212"/>
    </location>
</feature>
<feature type="transmembrane region" description="Helical" evidence="7">
    <location>
        <begin position="545"/>
        <end position="567"/>
    </location>
</feature>
<dbReference type="PANTHER" id="PTHR33406:SF11">
    <property type="entry name" value="MEMBRANE PROTEIN SCO6666-RELATED"/>
    <property type="match status" value="1"/>
</dbReference>
<keyword evidence="11" id="KW-1185">Reference proteome</keyword>
<comment type="similarity">
    <text evidence="2">Belongs to the resistance-nodulation-cell division (RND) (TC 2.A.6) family. MmpL subfamily.</text>
</comment>
<dbReference type="InterPro" id="IPR050545">
    <property type="entry name" value="Mycobact_MmpL"/>
</dbReference>
<evidence type="ECO:0000256" key="4">
    <source>
        <dbReference type="ARBA" id="ARBA00022692"/>
    </source>
</evidence>
<evidence type="ECO:0000313" key="10">
    <source>
        <dbReference type="EMBL" id="MCV7026409.1"/>
    </source>
</evidence>
<evidence type="ECO:0000313" key="12">
    <source>
        <dbReference type="Proteomes" id="UP001207528"/>
    </source>
</evidence>
<gene>
    <name evidence="10" type="ORF">H7I77_24155</name>
    <name evidence="9" type="ORF">RMCN_1130</name>
</gene>
<sequence>MLQRVAHLAIAAPRRIIATAVLVMVACGIFGIPVAKHLSAGGFQDPTSESAEATQLLVDTFGQGDMELILSVHSDEGAQSPRARAVGEELAAELRASPSVVGMTSLWSAPPTAAPALISEDGKTGLIVAGITGGESGAQKHAKELTERLVHDRDGVTVRAGGEAMIYVQINGQSERDLLKMEAIAIPLCFVALVWVFGGLLAAALPLAIGGFAILGSMAVLRGVTHLTDVSIFALNLTVAMGLALAIDYTLLIISRYRDEIADGAQPDAALVRTMVTAGRTVLFSAMTVALSMVAMVLFPMYFLKSFAYAGIAVVTFAALAAVVVAPAAIVLLGDRLDALDVRRFGRRLVGRPEPVRKPVEQTFWYRCTKVVMRRALPIGLAIVTLLLVLGAPFLNARWGFPDERVLPQSASARQVGDELRNNFAVDSARNVTVVIPDTRDLTPAMVDRYAADLSRVGDVSSVSAPGGTFVDGKSIGPPSAATGVKDDSAFLTVASEAPLFSDASEAQLDRLEAVRTPGDVPVLLTGTAQVNRDSASAITSRLPLVLGVIGAITFVLLFLLTGSVVLPVKALILNVLSLTAAFGALVWIFQEGHLGALGTTPTGTLVANMPVLLFCIAFGLSMDYEVFLVSRIREFWLQSGNDPAMSARARNDESVALGLAKTGRVVTAAALLMSISFAALIAAEVAFMRMFGVGLTLAVLADATLVRMGLVPAFMHLLGRWNWWSPKPLTRLHERIGFSESAEPSRAEGSIQPAGSR</sequence>
<dbReference type="Gene3D" id="1.20.1640.10">
    <property type="entry name" value="Multidrug efflux transporter AcrB transmembrane domain"/>
    <property type="match status" value="2"/>
</dbReference>
<dbReference type="EMBL" id="BCTA01000019">
    <property type="protein sequence ID" value="GAT07997.1"/>
    <property type="molecule type" value="Genomic_DNA"/>
</dbReference>
<name>A0AAW5ST01_MYCNV</name>
<feature type="transmembrane region" description="Helical" evidence="7">
    <location>
        <begin position="309"/>
        <end position="334"/>
    </location>
</feature>
<feature type="transmembrane region" description="Helical" evidence="7">
    <location>
        <begin position="376"/>
        <end position="395"/>
    </location>
</feature>
<organism evidence="10 12">
    <name type="scientific">Mycolicibacterium novocastrense</name>
    <name type="common">Mycobacterium novocastrense</name>
    <dbReference type="NCBI Taxonomy" id="59813"/>
    <lineage>
        <taxon>Bacteria</taxon>
        <taxon>Bacillati</taxon>
        <taxon>Actinomycetota</taxon>
        <taxon>Actinomycetes</taxon>
        <taxon>Mycobacteriales</taxon>
        <taxon>Mycobacteriaceae</taxon>
        <taxon>Mycolicibacterium</taxon>
    </lineage>
</organism>
<dbReference type="AlphaFoldDB" id="A0AAW5ST01"/>
<comment type="caution">
    <text evidence="10">The sequence shown here is derived from an EMBL/GenBank/DDBJ whole genome shotgun (WGS) entry which is preliminary data.</text>
</comment>
<keyword evidence="3" id="KW-1003">Cell membrane</keyword>
<dbReference type="PROSITE" id="PS50156">
    <property type="entry name" value="SSD"/>
    <property type="match status" value="1"/>
</dbReference>
<evidence type="ECO:0000256" key="5">
    <source>
        <dbReference type="ARBA" id="ARBA00022989"/>
    </source>
</evidence>
<dbReference type="Proteomes" id="UP001207528">
    <property type="component" value="Unassembled WGS sequence"/>
</dbReference>
<comment type="subcellular location">
    <subcellularLocation>
        <location evidence="1">Cell membrane</location>
        <topology evidence="1">Multi-pass membrane protein</topology>
    </subcellularLocation>
</comment>
<dbReference type="EMBL" id="JACKTI010000065">
    <property type="protein sequence ID" value="MCV7026409.1"/>
    <property type="molecule type" value="Genomic_DNA"/>
</dbReference>
<dbReference type="GO" id="GO:0005886">
    <property type="term" value="C:plasma membrane"/>
    <property type="evidence" value="ECO:0007669"/>
    <property type="project" value="UniProtKB-SubCell"/>
</dbReference>
<dbReference type="InterPro" id="IPR000731">
    <property type="entry name" value="SSD"/>
</dbReference>
<feature type="domain" description="SSD" evidence="8">
    <location>
        <begin position="202"/>
        <end position="332"/>
    </location>
</feature>
<dbReference type="RefSeq" id="WP_067387782.1">
    <property type="nucleotide sequence ID" value="NZ_BCTA01000019.1"/>
</dbReference>
<feature type="transmembrane region" description="Helical" evidence="7">
    <location>
        <begin position="282"/>
        <end position="303"/>
    </location>
</feature>
<evidence type="ECO:0000256" key="2">
    <source>
        <dbReference type="ARBA" id="ARBA00010157"/>
    </source>
</evidence>
<evidence type="ECO:0000256" key="1">
    <source>
        <dbReference type="ARBA" id="ARBA00004651"/>
    </source>
</evidence>
<evidence type="ECO:0000259" key="8">
    <source>
        <dbReference type="PROSITE" id="PS50156"/>
    </source>
</evidence>
<dbReference type="SUPFAM" id="SSF82866">
    <property type="entry name" value="Multidrug efflux transporter AcrB transmembrane domain"/>
    <property type="match status" value="2"/>
</dbReference>
<evidence type="ECO:0000256" key="6">
    <source>
        <dbReference type="ARBA" id="ARBA00023136"/>
    </source>
</evidence>
<evidence type="ECO:0000313" key="9">
    <source>
        <dbReference type="EMBL" id="GAT07997.1"/>
    </source>
</evidence>
<dbReference type="Pfam" id="PF03176">
    <property type="entry name" value="MMPL"/>
    <property type="match status" value="2"/>
</dbReference>
<dbReference type="Proteomes" id="UP000069773">
    <property type="component" value="Unassembled WGS sequence"/>
</dbReference>
<evidence type="ECO:0000313" key="11">
    <source>
        <dbReference type="Proteomes" id="UP000069773"/>
    </source>
</evidence>